<keyword evidence="8" id="KW-0067">ATP-binding</keyword>
<feature type="domain" description="Guanylate cyclase" evidence="14">
    <location>
        <begin position="161"/>
        <end position="315"/>
    </location>
</feature>
<feature type="transmembrane region" description="Helical" evidence="13">
    <location>
        <begin position="45"/>
        <end position="63"/>
    </location>
</feature>
<keyword evidence="6" id="KW-0479">Metal-binding</keyword>
<dbReference type="GO" id="GO:0004016">
    <property type="term" value="F:adenylate cyclase activity"/>
    <property type="evidence" value="ECO:0007669"/>
    <property type="project" value="UniProtKB-EC"/>
</dbReference>
<dbReference type="PANTHER" id="PTHR45627">
    <property type="entry name" value="ADENYLATE CYCLASE TYPE 1"/>
    <property type="match status" value="1"/>
</dbReference>
<dbReference type="GO" id="GO:0005886">
    <property type="term" value="C:plasma membrane"/>
    <property type="evidence" value="ECO:0007669"/>
    <property type="project" value="TreeGrafter"/>
</dbReference>
<keyword evidence="5 13" id="KW-0812">Transmembrane</keyword>
<dbReference type="PROSITE" id="PS50125">
    <property type="entry name" value="GUANYLATE_CYCLASE_2"/>
    <property type="match status" value="1"/>
</dbReference>
<dbReference type="GO" id="GO:0007189">
    <property type="term" value="P:adenylate cyclase-activating G protein-coupled receptor signaling pathway"/>
    <property type="evidence" value="ECO:0007669"/>
    <property type="project" value="TreeGrafter"/>
</dbReference>
<dbReference type="GO" id="GO:0006171">
    <property type="term" value="P:cAMP biosynthetic process"/>
    <property type="evidence" value="ECO:0007669"/>
    <property type="project" value="TreeGrafter"/>
</dbReference>
<dbReference type="WBParaSite" id="ALUE_0002027001-mRNA-1">
    <property type="protein sequence ID" value="ALUE_0002027001-mRNA-1"/>
    <property type="gene ID" value="ALUE_0002027001"/>
</dbReference>
<keyword evidence="10 13" id="KW-1133">Transmembrane helix</keyword>
<protein>
    <recommendedName>
        <fullName evidence="4">adenylate cyclase</fullName>
        <ecNumber evidence="4">4.6.1.1</ecNumber>
    </recommendedName>
</protein>
<evidence type="ECO:0000256" key="12">
    <source>
        <dbReference type="ARBA" id="ARBA00023239"/>
    </source>
</evidence>
<keyword evidence="12" id="KW-0456">Lyase</keyword>
<comment type="subcellular location">
    <subcellularLocation>
        <location evidence="3">Membrane</location>
        <topology evidence="3">Multi-pass membrane protein</topology>
    </subcellularLocation>
</comment>
<dbReference type="SMART" id="SM00044">
    <property type="entry name" value="CYCc"/>
    <property type="match status" value="1"/>
</dbReference>
<dbReference type="AlphaFoldDB" id="A0A0M3INE2"/>
<accession>A0A0M3INE2</accession>
<keyword evidence="7" id="KW-0547">Nucleotide-binding</keyword>
<evidence type="ECO:0000256" key="3">
    <source>
        <dbReference type="ARBA" id="ARBA00004141"/>
    </source>
</evidence>
<reference evidence="16" key="1">
    <citation type="submission" date="2017-02" db="UniProtKB">
        <authorList>
            <consortium name="WormBaseParasite"/>
        </authorList>
    </citation>
    <scope>IDENTIFICATION</scope>
</reference>
<evidence type="ECO:0000256" key="13">
    <source>
        <dbReference type="SAM" id="Phobius"/>
    </source>
</evidence>
<keyword evidence="9" id="KW-0460">Magnesium</keyword>
<evidence type="ECO:0000256" key="4">
    <source>
        <dbReference type="ARBA" id="ARBA00012201"/>
    </source>
</evidence>
<dbReference type="InterPro" id="IPR001054">
    <property type="entry name" value="A/G_cyclase"/>
</dbReference>
<evidence type="ECO:0000256" key="11">
    <source>
        <dbReference type="ARBA" id="ARBA00023136"/>
    </source>
</evidence>
<dbReference type="Pfam" id="PF00211">
    <property type="entry name" value="Guanylate_cyc"/>
    <property type="match status" value="1"/>
</dbReference>
<evidence type="ECO:0000256" key="7">
    <source>
        <dbReference type="ARBA" id="ARBA00022741"/>
    </source>
</evidence>
<dbReference type="EC" id="4.6.1.1" evidence="4"/>
<dbReference type="Gene3D" id="3.30.70.1230">
    <property type="entry name" value="Nucleotide cyclase"/>
    <property type="match status" value="1"/>
</dbReference>
<dbReference type="PANTHER" id="PTHR45627:SF26">
    <property type="entry name" value="ADENYLATE CYCLASE TYPE 1"/>
    <property type="match status" value="1"/>
</dbReference>
<evidence type="ECO:0000313" key="15">
    <source>
        <dbReference type="Proteomes" id="UP000036681"/>
    </source>
</evidence>
<dbReference type="GO" id="GO:0035556">
    <property type="term" value="P:intracellular signal transduction"/>
    <property type="evidence" value="ECO:0007669"/>
    <property type="project" value="InterPro"/>
</dbReference>
<evidence type="ECO:0000256" key="2">
    <source>
        <dbReference type="ARBA" id="ARBA00001593"/>
    </source>
</evidence>
<sequence length="456" mass="50824">MEKLLSVGDKLEDKRDQGKSLMHSCTLRFRNPEMEAAFHTQLDQWFIPALAISIFFLVVYGVYHVLVLPRQIATLVLIVVALAAMFIILLILYINYFQFSCPQKSDLADSSECYVVHYSLLSCAIWMLATVVFIRFSAMVLLCALLIAFLLYSLHVFVTHPMLYIGYSQITQLIAMDEEDGEGAICTLKNVVSVFDQILLQHRGIEKIRSCSKTYVVAVGILPEASKNVHDTPSTIGDLLAELTQFALNVSAFACDHGMSLNIGTSDLMSLQEFSKIFISKIGIDCGSVLSAVVSSERPTYELIGGACVRARQLMQHADCYGVMVSEEIYLALRPRNFNFDSRPIKISPQLTAYVFEESHPPEDVTDTRSEMAPAEENSQNPLEMFASMNSSFSSEVYSIDVGVETDSEMEWITPEMLMYERKPVPSTSAMYAPAGYPLTSDASEVCNTKAKLLNN</sequence>
<comment type="catalytic activity">
    <reaction evidence="1">
        <text>GTP = 3',5'-cyclic GMP + diphosphate</text>
        <dbReference type="Rhea" id="RHEA:13665"/>
        <dbReference type="ChEBI" id="CHEBI:33019"/>
        <dbReference type="ChEBI" id="CHEBI:37565"/>
        <dbReference type="ChEBI" id="CHEBI:57746"/>
        <dbReference type="EC" id="4.6.1.2"/>
    </reaction>
</comment>
<feature type="transmembrane region" description="Helical" evidence="13">
    <location>
        <begin position="114"/>
        <end position="134"/>
    </location>
</feature>
<dbReference type="GO" id="GO:0046872">
    <property type="term" value="F:metal ion binding"/>
    <property type="evidence" value="ECO:0007669"/>
    <property type="project" value="UniProtKB-KW"/>
</dbReference>
<dbReference type="GO" id="GO:0004383">
    <property type="term" value="F:guanylate cyclase activity"/>
    <property type="evidence" value="ECO:0007669"/>
    <property type="project" value="UniProtKB-EC"/>
</dbReference>
<dbReference type="GO" id="GO:0005524">
    <property type="term" value="F:ATP binding"/>
    <property type="evidence" value="ECO:0007669"/>
    <property type="project" value="UniProtKB-KW"/>
</dbReference>
<comment type="catalytic activity">
    <reaction evidence="2">
        <text>ATP = 3',5'-cyclic AMP + diphosphate</text>
        <dbReference type="Rhea" id="RHEA:15389"/>
        <dbReference type="ChEBI" id="CHEBI:30616"/>
        <dbReference type="ChEBI" id="CHEBI:33019"/>
        <dbReference type="ChEBI" id="CHEBI:58165"/>
        <dbReference type="EC" id="4.6.1.1"/>
    </reaction>
</comment>
<dbReference type="InterPro" id="IPR029787">
    <property type="entry name" value="Nucleotide_cyclase"/>
</dbReference>
<dbReference type="SUPFAM" id="SSF55073">
    <property type="entry name" value="Nucleotide cyclase"/>
    <property type="match status" value="1"/>
</dbReference>
<evidence type="ECO:0000256" key="8">
    <source>
        <dbReference type="ARBA" id="ARBA00022840"/>
    </source>
</evidence>
<dbReference type="Proteomes" id="UP000036681">
    <property type="component" value="Unplaced"/>
</dbReference>
<evidence type="ECO:0000313" key="16">
    <source>
        <dbReference type="WBParaSite" id="ALUE_0002027001-mRNA-1"/>
    </source>
</evidence>
<evidence type="ECO:0000259" key="14">
    <source>
        <dbReference type="PROSITE" id="PS50125"/>
    </source>
</evidence>
<feature type="transmembrane region" description="Helical" evidence="13">
    <location>
        <begin position="75"/>
        <end position="94"/>
    </location>
</feature>
<keyword evidence="15" id="KW-1185">Reference proteome</keyword>
<evidence type="ECO:0000256" key="6">
    <source>
        <dbReference type="ARBA" id="ARBA00022723"/>
    </source>
</evidence>
<feature type="transmembrane region" description="Helical" evidence="13">
    <location>
        <begin position="141"/>
        <end position="167"/>
    </location>
</feature>
<organism evidence="15 16">
    <name type="scientific">Ascaris lumbricoides</name>
    <name type="common">Giant roundworm</name>
    <dbReference type="NCBI Taxonomy" id="6252"/>
    <lineage>
        <taxon>Eukaryota</taxon>
        <taxon>Metazoa</taxon>
        <taxon>Ecdysozoa</taxon>
        <taxon>Nematoda</taxon>
        <taxon>Chromadorea</taxon>
        <taxon>Rhabditida</taxon>
        <taxon>Spirurina</taxon>
        <taxon>Ascaridomorpha</taxon>
        <taxon>Ascaridoidea</taxon>
        <taxon>Ascarididae</taxon>
        <taxon>Ascaris</taxon>
    </lineage>
</organism>
<evidence type="ECO:0000256" key="10">
    <source>
        <dbReference type="ARBA" id="ARBA00022989"/>
    </source>
</evidence>
<evidence type="ECO:0000256" key="1">
    <source>
        <dbReference type="ARBA" id="ARBA00001436"/>
    </source>
</evidence>
<keyword evidence="11 13" id="KW-0472">Membrane</keyword>
<proteinExistence type="predicted"/>
<name>A0A0M3INE2_ASCLU</name>
<evidence type="ECO:0000256" key="9">
    <source>
        <dbReference type="ARBA" id="ARBA00022842"/>
    </source>
</evidence>
<evidence type="ECO:0000256" key="5">
    <source>
        <dbReference type="ARBA" id="ARBA00022692"/>
    </source>
</evidence>